<accession>A0A238ZBH2</accession>
<dbReference type="EMBL" id="FZOG01000001">
    <property type="protein sequence ID" value="SNR80113.1"/>
    <property type="molecule type" value="Genomic_DNA"/>
</dbReference>
<reference evidence="4" key="1">
    <citation type="submission" date="2017-06" db="EMBL/GenBank/DDBJ databases">
        <authorList>
            <person name="Varghese N."/>
            <person name="Submissions S."/>
        </authorList>
    </citation>
    <scope>NUCLEOTIDE SEQUENCE [LARGE SCALE GENOMIC DNA]</scope>
    <source>
        <strain evidence="4">CIP 108523</strain>
    </source>
</reference>
<organism evidence="3 4">
    <name type="scientific">Pseudomonas segetis</name>
    <dbReference type="NCBI Taxonomy" id="298908"/>
    <lineage>
        <taxon>Bacteria</taxon>
        <taxon>Pseudomonadati</taxon>
        <taxon>Pseudomonadota</taxon>
        <taxon>Gammaproteobacteria</taxon>
        <taxon>Pseudomonadales</taxon>
        <taxon>Pseudomonadaceae</taxon>
        <taxon>Pseudomonas</taxon>
    </lineage>
</organism>
<dbReference type="SUPFAM" id="SSF81324">
    <property type="entry name" value="Voltage-gated potassium channels"/>
    <property type="match status" value="1"/>
</dbReference>
<feature type="transmembrane region" description="Helical" evidence="1">
    <location>
        <begin position="114"/>
        <end position="136"/>
    </location>
</feature>
<dbReference type="Gene3D" id="1.10.287.70">
    <property type="match status" value="1"/>
</dbReference>
<sequence>MINAFLLRYRFRLLFASSVLLTSVSGWPAPNLALKWTAFSLLVLSAMNTLRHKGVLLRIALALGIVNLSLFFLEKYIVMPGPLSDGFGLIAFYMLVVYALFNRVIHQRPVTQELLYGLLALYLQLALAFAASFHVINSFVPNAFWSEHGPLELHDFVYYSLVTLTTVGYGDIHALAPGARLLAGAEAFAGVMFIAVAVARTLTLMSDNDPVD</sequence>
<name>A0A238ZBH2_9PSED</name>
<evidence type="ECO:0000313" key="4">
    <source>
        <dbReference type="Proteomes" id="UP000242915"/>
    </source>
</evidence>
<feature type="transmembrane region" description="Helical" evidence="1">
    <location>
        <begin position="187"/>
        <end position="206"/>
    </location>
</feature>
<feature type="transmembrane region" description="Helical" evidence="1">
    <location>
        <begin position="83"/>
        <end position="102"/>
    </location>
</feature>
<feature type="domain" description="Potassium channel" evidence="2">
    <location>
        <begin position="125"/>
        <end position="205"/>
    </location>
</feature>
<gene>
    <name evidence="3" type="ORF">SAMN05216255_0262</name>
</gene>
<dbReference type="RefSeq" id="WP_176443111.1">
    <property type="nucleotide sequence ID" value="NZ_FZOG01000001.1"/>
</dbReference>
<evidence type="ECO:0000313" key="3">
    <source>
        <dbReference type="EMBL" id="SNR80113.1"/>
    </source>
</evidence>
<keyword evidence="1" id="KW-0472">Membrane</keyword>
<proteinExistence type="predicted"/>
<dbReference type="Pfam" id="PF07885">
    <property type="entry name" value="Ion_trans_2"/>
    <property type="match status" value="1"/>
</dbReference>
<keyword evidence="1" id="KW-1133">Transmembrane helix</keyword>
<keyword evidence="4" id="KW-1185">Reference proteome</keyword>
<feature type="transmembrane region" description="Helical" evidence="1">
    <location>
        <begin position="156"/>
        <end position="175"/>
    </location>
</feature>
<evidence type="ECO:0000259" key="2">
    <source>
        <dbReference type="Pfam" id="PF07885"/>
    </source>
</evidence>
<dbReference type="Proteomes" id="UP000242915">
    <property type="component" value="Unassembled WGS sequence"/>
</dbReference>
<keyword evidence="1" id="KW-0812">Transmembrane</keyword>
<feature type="transmembrane region" description="Helical" evidence="1">
    <location>
        <begin position="59"/>
        <end position="77"/>
    </location>
</feature>
<dbReference type="InterPro" id="IPR013099">
    <property type="entry name" value="K_chnl_dom"/>
</dbReference>
<dbReference type="AlphaFoldDB" id="A0A238ZBH2"/>
<evidence type="ECO:0000256" key="1">
    <source>
        <dbReference type="SAM" id="Phobius"/>
    </source>
</evidence>
<protein>
    <submittedName>
        <fullName evidence="3">Ion channel</fullName>
    </submittedName>
</protein>